<dbReference type="Proteomes" id="UP000177614">
    <property type="component" value="Unassembled WGS sequence"/>
</dbReference>
<evidence type="ECO:0000313" key="2">
    <source>
        <dbReference type="Proteomes" id="UP000177614"/>
    </source>
</evidence>
<comment type="caution">
    <text evidence="1">The sequence shown here is derived from an EMBL/GenBank/DDBJ whole genome shotgun (WGS) entry which is preliminary data.</text>
</comment>
<dbReference type="AlphaFoldDB" id="A0A1F4XK23"/>
<accession>A0A1F4XK23</accession>
<sequence>MTKVITGTIKKGKIIPHQDLPQETKNGKVKIFIFTESPSKKSFFGKCKGVFGDALKFQKHMRREWK</sequence>
<reference evidence="1 2" key="1">
    <citation type="journal article" date="2016" name="Nat. Commun.">
        <title>Thousands of microbial genomes shed light on interconnected biogeochemical processes in an aquifer system.</title>
        <authorList>
            <person name="Anantharaman K."/>
            <person name="Brown C.T."/>
            <person name="Hug L.A."/>
            <person name="Sharon I."/>
            <person name="Castelle C.J."/>
            <person name="Probst A.J."/>
            <person name="Thomas B.C."/>
            <person name="Singh A."/>
            <person name="Wilkins M.J."/>
            <person name="Karaoz U."/>
            <person name="Brodie E.L."/>
            <person name="Williams K.H."/>
            <person name="Hubbard S.S."/>
            <person name="Banfield J.F."/>
        </authorList>
    </citation>
    <scope>NUCLEOTIDE SEQUENCE [LARGE SCALE GENOMIC DNA]</scope>
</reference>
<protein>
    <submittedName>
        <fullName evidence="1">Uncharacterized protein</fullName>
    </submittedName>
</protein>
<organism evidence="1 2">
    <name type="scientific">Candidatus Abawacabacteria bacterium RBG_16_42_10</name>
    <dbReference type="NCBI Taxonomy" id="1817814"/>
    <lineage>
        <taxon>Bacteria</taxon>
        <taxon>Candidatus Abawacaibacteriota</taxon>
    </lineage>
</organism>
<evidence type="ECO:0000313" key="1">
    <source>
        <dbReference type="EMBL" id="OGC81443.1"/>
    </source>
</evidence>
<proteinExistence type="predicted"/>
<name>A0A1F4XK23_9BACT</name>
<dbReference type="EMBL" id="MEWR01000027">
    <property type="protein sequence ID" value="OGC81443.1"/>
    <property type="molecule type" value="Genomic_DNA"/>
</dbReference>
<gene>
    <name evidence="1" type="ORF">A2V81_04290</name>
</gene>